<protein>
    <submittedName>
        <fullName evidence="1">Uncharacterized protein</fullName>
    </submittedName>
</protein>
<keyword evidence="2" id="KW-1185">Reference proteome</keyword>
<dbReference type="RefSeq" id="WP_198882320.1">
    <property type="nucleotide sequence ID" value="NZ_JAEKJA010000009.1"/>
</dbReference>
<evidence type="ECO:0000313" key="1">
    <source>
        <dbReference type="EMBL" id="MBJ3776414.1"/>
    </source>
</evidence>
<dbReference type="InterPro" id="IPR027417">
    <property type="entry name" value="P-loop_NTPase"/>
</dbReference>
<dbReference type="AlphaFoldDB" id="A0A934MLJ0"/>
<dbReference type="Gene3D" id="3.40.50.300">
    <property type="entry name" value="P-loop containing nucleotide triphosphate hydrolases"/>
    <property type="match status" value="1"/>
</dbReference>
<accession>A0A934MLJ0</accession>
<sequence length="209" mass="21164">MPTCPQPPHPPAAPAATMPAAVGLAGPGGVGKSTTARALAASMPFVVVPISTPIKAMMQALYEAFGVDGETIRRKLDGDLKRVPCAVLGGRTPTYAMQTLGTEWGRNLIATDLWVRWWRREAADCVAAGLVPVNDSVRFAEEADAVHELGGVVVGLAGRGDLAADHASEHGVPADATVTVAGAPADVAAAVLAVALTTIGGSAGNLGED</sequence>
<evidence type="ECO:0000313" key="2">
    <source>
        <dbReference type="Proteomes" id="UP000609531"/>
    </source>
</evidence>
<organism evidence="1 2">
    <name type="scientific">Acuticoccus mangrovi</name>
    <dbReference type="NCBI Taxonomy" id="2796142"/>
    <lineage>
        <taxon>Bacteria</taxon>
        <taxon>Pseudomonadati</taxon>
        <taxon>Pseudomonadota</taxon>
        <taxon>Alphaproteobacteria</taxon>
        <taxon>Hyphomicrobiales</taxon>
        <taxon>Amorphaceae</taxon>
        <taxon>Acuticoccus</taxon>
    </lineage>
</organism>
<proteinExistence type="predicted"/>
<dbReference type="SUPFAM" id="SSF52540">
    <property type="entry name" value="P-loop containing nucleoside triphosphate hydrolases"/>
    <property type="match status" value="1"/>
</dbReference>
<name>A0A934MLJ0_9HYPH</name>
<dbReference type="Proteomes" id="UP000609531">
    <property type="component" value="Unassembled WGS sequence"/>
</dbReference>
<gene>
    <name evidence="1" type="ORF">JCR33_11975</name>
</gene>
<comment type="caution">
    <text evidence="1">The sequence shown here is derived from an EMBL/GenBank/DDBJ whole genome shotgun (WGS) entry which is preliminary data.</text>
</comment>
<reference evidence="1" key="1">
    <citation type="submission" date="2020-12" db="EMBL/GenBank/DDBJ databases">
        <title>Bacterial taxonomy.</title>
        <authorList>
            <person name="Pan X."/>
        </authorList>
    </citation>
    <scope>NUCLEOTIDE SEQUENCE</scope>
    <source>
        <strain evidence="1">B2012</strain>
    </source>
</reference>
<dbReference type="EMBL" id="JAEKJA010000009">
    <property type="protein sequence ID" value="MBJ3776414.1"/>
    <property type="molecule type" value="Genomic_DNA"/>
</dbReference>